<dbReference type="AlphaFoldDB" id="A0AAE0GZD8"/>
<proteinExistence type="predicted"/>
<keyword evidence="2" id="KW-1185">Reference proteome</keyword>
<dbReference type="EMBL" id="LGRX02000989">
    <property type="protein sequence ID" value="KAK3287137.1"/>
    <property type="molecule type" value="Genomic_DNA"/>
</dbReference>
<evidence type="ECO:0000313" key="2">
    <source>
        <dbReference type="Proteomes" id="UP001190700"/>
    </source>
</evidence>
<protein>
    <submittedName>
        <fullName evidence="1">Uncharacterized protein</fullName>
    </submittedName>
</protein>
<organism evidence="1 2">
    <name type="scientific">Cymbomonas tetramitiformis</name>
    <dbReference type="NCBI Taxonomy" id="36881"/>
    <lineage>
        <taxon>Eukaryota</taxon>
        <taxon>Viridiplantae</taxon>
        <taxon>Chlorophyta</taxon>
        <taxon>Pyramimonadophyceae</taxon>
        <taxon>Pyramimonadales</taxon>
        <taxon>Pyramimonadaceae</taxon>
        <taxon>Cymbomonas</taxon>
    </lineage>
</organism>
<sequence>MYSMALTRCSARRTTKAWSHQPLTVKDGEAVCELPGRDVGSGVGNPHAATVLARCALHAGHRPLAFDDADREVRPTGPALALGDQSQEFDFTVLQYRTGPKNENADVPSRYPLPTTVDETGARADSTEKVIAHAKPATWIDTEQLGTGEVHRLFDLHFQEELECNKNVVFGTDHPEVPKKIDTRLIGRSFFREARDEGVICHAPCGGLCAGLEMLLRCGVKVNRYLYQDVSPTSQAVARTRSLARSRRYRS</sequence>
<accession>A0AAE0GZD8</accession>
<evidence type="ECO:0000313" key="1">
    <source>
        <dbReference type="EMBL" id="KAK3287137.1"/>
    </source>
</evidence>
<name>A0AAE0GZD8_9CHLO</name>
<dbReference type="Proteomes" id="UP001190700">
    <property type="component" value="Unassembled WGS sequence"/>
</dbReference>
<gene>
    <name evidence="1" type="ORF">CYMTET_5336</name>
</gene>
<comment type="caution">
    <text evidence="1">The sequence shown here is derived from an EMBL/GenBank/DDBJ whole genome shotgun (WGS) entry which is preliminary data.</text>
</comment>
<reference evidence="1 2" key="1">
    <citation type="journal article" date="2015" name="Genome Biol. Evol.">
        <title>Comparative Genomics of a Bacterivorous Green Alga Reveals Evolutionary Causalities and Consequences of Phago-Mixotrophic Mode of Nutrition.</title>
        <authorList>
            <person name="Burns J.A."/>
            <person name="Paasch A."/>
            <person name="Narechania A."/>
            <person name="Kim E."/>
        </authorList>
    </citation>
    <scope>NUCLEOTIDE SEQUENCE [LARGE SCALE GENOMIC DNA]</scope>
    <source>
        <strain evidence="1 2">PLY_AMNH</strain>
    </source>
</reference>